<dbReference type="RefSeq" id="WP_229681640.1">
    <property type="nucleotide sequence ID" value="NZ_BMKW01000021.1"/>
</dbReference>
<dbReference type="InterPro" id="IPR001789">
    <property type="entry name" value="Sig_transdc_resp-reg_receiver"/>
</dbReference>
<proteinExistence type="predicted"/>
<reference evidence="4" key="1">
    <citation type="journal article" date="2014" name="Int. J. Syst. Evol. Microbiol.">
        <title>Complete genome sequence of Corynebacterium casei LMG S-19264T (=DSM 44701T), isolated from a smear-ripened cheese.</title>
        <authorList>
            <consortium name="US DOE Joint Genome Institute (JGI-PGF)"/>
            <person name="Walter F."/>
            <person name="Albersmeier A."/>
            <person name="Kalinowski J."/>
            <person name="Ruckert C."/>
        </authorList>
    </citation>
    <scope>NUCLEOTIDE SEQUENCE</scope>
    <source>
        <strain evidence="4">CGMCC 1.3617</strain>
    </source>
</reference>
<keyword evidence="5" id="KW-1185">Reference proteome</keyword>
<dbReference type="PROSITE" id="PS50110">
    <property type="entry name" value="RESPONSE_REGULATORY"/>
    <property type="match status" value="1"/>
</dbReference>
<evidence type="ECO:0000256" key="2">
    <source>
        <dbReference type="PROSITE-ProRule" id="PRU00169"/>
    </source>
</evidence>
<dbReference type="InterPro" id="IPR011006">
    <property type="entry name" value="CheY-like_superfamily"/>
</dbReference>
<dbReference type="EMBL" id="BMKW01000021">
    <property type="protein sequence ID" value="GGJ41773.1"/>
    <property type="molecule type" value="Genomic_DNA"/>
</dbReference>
<comment type="caution">
    <text evidence="4">The sequence shown here is derived from an EMBL/GenBank/DDBJ whole genome shotgun (WGS) entry which is preliminary data.</text>
</comment>
<dbReference type="Gene3D" id="3.40.50.2300">
    <property type="match status" value="1"/>
</dbReference>
<dbReference type="GO" id="GO:0000160">
    <property type="term" value="P:phosphorelay signal transduction system"/>
    <property type="evidence" value="ECO:0007669"/>
    <property type="project" value="InterPro"/>
</dbReference>
<dbReference type="SUPFAM" id="SSF52172">
    <property type="entry name" value="CheY-like"/>
    <property type="match status" value="1"/>
</dbReference>
<dbReference type="PANTHER" id="PTHR44591">
    <property type="entry name" value="STRESS RESPONSE REGULATOR PROTEIN 1"/>
    <property type="match status" value="1"/>
</dbReference>
<gene>
    <name evidence="4" type="ORF">GCM10011320_56630</name>
</gene>
<evidence type="ECO:0000313" key="4">
    <source>
        <dbReference type="EMBL" id="GGJ41773.1"/>
    </source>
</evidence>
<sequence length="120" mass="12753">MLILEDECIIAMLLARVLTDMGHGVAGIVSSVAGALVAVERSRPDLMIVDVRLRDGSGILAVREIIRSGFVPHIFVSGDDCRSLALRPGSAALEKPYRDTDLAEAIQRVLSVVLICGAGQ</sequence>
<feature type="modified residue" description="4-aspartylphosphate" evidence="2">
    <location>
        <position position="50"/>
    </location>
</feature>
<protein>
    <recommendedName>
        <fullName evidence="3">Response regulatory domain-containing protein</fullName>
    </recommendedName>
</protein>
<organism evidence="4 5">
    <name type="scientific">Neoroseomonas lacus</name>
    <dbReference type="NCBI Taxonomy" id="287609"/>
    <lineage>
        <taxon>Bacteria</taxon>
        <taxon>Pseudomonadati</taxon>
        <taxon>Pseudomonadota</taxon>
        <taxon>Alphaproteobacteria</taxon>
        <taxon>Acetobacterales</taxon>
        <taxon>Acetobacteraceae</taxon>
        <taxon>Neoroseomonas</taxon>
    </lineage>
</organism>
<dbReference type="PANTHER" id="PTHR44591:SF24">
    <property type="entry name" value="PROTEIN-GLUTAMATE METHYLESTERASE_PROTEIN-GLUTAMINE GLUTAMINASE 1"/>
    <property type="match status" value="1"/>
</dbReference>
<evidence type="ECO:0000313" key="5">
    <source>
        <dbReference type="Proteomes" id="UP000661507"/>
    </source>
</evidence>
<evidence type="ECO:0000259" key="3">
    <source>
        <dbReference type="PROSITE" id="PS50110"/>
    </source>
</evidence>
<dbReference type="Pfam" id="PF00072">
    <property type="entry name" value="Response_reg"/>
    <property type="match status" value="1"/>
</dbReference>
<dbReference type="InterPro" id="IPR050595">
    <property type="entry name" value="Bact_response_regulator"/>
</dbReference>
<dbReference type="Proteomes" id="UP000661507">
    <property type="component" value="Unassembled WGS sequence"/>
</dbReference>
<keyword evidence="1 2" id="KW-0597">Phosphoprotein</keyword>
<dbReference type="AlphaFoldDB" id="A0A917L3Y4"/>
<name>A0A917L3Y4_9PROT</name>
<reference evidence="4" key="2">
    <citation type="submission" date="2020-09" db="EMBL/GenBank/DDBJ databases">
        <authorList>
            <person name="Sun Q."/>
            <person name="Zhou Y."/>
        </authorList>
    </citation>
    <scope>NUCLEOTIDE SEQUENCE</scope>
    <source>
        <strain evidence="4">CGMCC 1.3617</strain>
    </source>
</reference>
<accession>A0A917L3Y4</accession>
<feature type="domain" description="Response regulatory" evidence="3">
    <location>
        <begin position="1"/>
        <end position="110"/>
    </location>
</feature>
<evidence type="ECO:0000256" key="1">
    <source>
        <dbReference type="ARBA" id="ARBA00022553"/>
    </source>
</evidence>
<dbReference type="SMART" id="SM00448">
    <property type="entry name" value="REC"/>
    <property type="match status" value="1"/>
</dbReference>